<evidence type="ECO:0000256" key="2">
    <source>
        <dbReference type="SAM" id="MobiDB-lite"/>
    </source>
</evidence>
<keyword evidence="1" id="KW-0853">WD repeat</keyword>
<evidence type="ECO:0000313" key="3">
    <source>
        <dbReference type="EMBL" id="ORC88393.1"/>
    </source>
</evidence>
<dbReference type="InterPro" id="IPR015943">
    <property type="entry name" value="WD40/YVTN_repeat-like_dom_sf"/>
</dbReference>
<dbReference type="SMART" id="SM00320">
    <property type="entry name" value="WD40"/>
    <property type="match status" value="4"/>
</dbReference>
<dbReference type="InterPro" id="IPR001680">
    <property type="entry name" value="WD40_rpt"/>
</dbReference>
<dbReference type="GO" id="GO:0044458">
    <property type="term" value="P:motile cilium assembly"/>
    <property type="evidence" value="ECO:0007669"/>
    <property type="project" value="TreeGrafter"/>
</dbReference>
<dbReference type="STRING" id="67003.A0A1X0NV73"/>
<dbReference type="EMBL" id="NBCO01000017">
    <property type="protein sequence ID" value="ORC88393.1"/>
    <property type="molecule type" value="Genomic_DNA"/>
</dbReference>
<protein>
    <submittedName>
        <fullName evidence="3">Putative jouberin-like</fullName>
    </submittedName>
</protein>
<name>A0A1X0NV73_9TRYP</name>
<comment type="caution">
    <text evidence="3">The sequence shown here is derived from an EMBL/GenBank/DDBJ whole genome shotgun (WGS) entry which is preliminary data.</text>
</comment>
<accession>A0A1X0NV73</accession>
<dbReference type="RefSeq" id="XP_028882459.1">
    <property type="nucleotide sequence ID" value="XM_029026344.1"/>
</dbReference>
<dbReference type="PROSITE" id="PS50082">
    <property type="entry name" value="WD_REPEATS_2"/>
    <property type="match status" value="1"/>
</dbReference>
<feature type="region of interest" description="Disordered" evidence="2">
    <location>
        <begin position="96"/>
        <end position="153"/>
    </location>
</feature>
<dbReference type="Pfam" id="PF00400">
    <property type="entry name" value="WD40"/>
    <property type="match status" value="1"/>
</dbReference>
<dbReference type="PANTHER" id="PTHR44499:SF1">
    <property type="entry name" value="JOUBERIN"/>
    <property type="match status" value="1"/>
</dbReference>
<evidence type="ECO:0000313" key="4">
    <source>
        <dbReference type="Proteomes" id="UP000192257"/>
    </source>
</evidence>
<dbReference type="InterPro" id="IPR052803">
    <property type="entry name" value="Cilium-Associated_Jouberin"/>
</dbReference>
<feature type="compositionally biased region" description="Polar residues" evidence="2">
    <location>
        <begin position="60"/>
        <end position="69"/>
    </location>
</feature>
<dbReference type="InterPro" id="IPR036322">
    <property type="entry name" value="WD40_repeat_dom_sf"/>
</dbReference>
<dbReference type="PANTHER" id="PTHR44499">
    <property type="entry name" value="JOUBERIN"/>
    <property type="match status" value="1"/>
</dbReference>
<dbReference type="VEuPathDB" id="TriTrypDB:TM35_000172650"/>
<dbReference type="GO" id="GO:0036064">
    <property type="term" value="C:ciliary basal body"/>
    <property type="evidence" value="ECO:0007669"/>
    <property type="project" value="TreeGrafter"/>
</dbReference>
<dbReference type="AlphaFoldDB" id="A0A1X0NV73"/>
<proteinExistence type="predicted"/>
<gene>
    <name evidence="3" type="ORF">TM35_000172650</name>
</gene>
<evidence type="ECO:0000256" key="1">
    <source>
        <dbReference type="PROSITE-ProRule" id="PRU00221"/>
    </source>
</evidence>
<sequence>MLREDNSADLPEDALREARSVPLPQPPLAVNETHVFGSVDPQSSSHAVISSAPKVELAPPTSQQNEGKFTLVSSPSSLTTEEGGPRLSVDATVTAGDSISTLEEGRNQTIPPPKETDVLFPSILNPPPQEMSETLEPEEYSRSRRHSMKKQDGGDLLTLSGTYTLSPMVGCASSRSQKISLGYFTPLGSTSTAWKAQGGSAIRRHQTVSLLPLARGLQSSSSFVRCESGFGATWLSLTVHGMSSLHADPSVVYPFVRVWFVNAETGETLIQNIDERALFALTHPVDIRQRQTQAPWWGAELTFRVDPSVFDNPSLNAMLLLEVLEAGSETIQGLPLRRDGLYPVCWGFLKLHDKYGRLNLKESIDIQMFPFPQRASCTAKFLQMLPSCFFPSGYQETLTSSTCAPVGPDSQANTSDPPEKINRKRCKPPELFHIFKDPRNRKVPYSAGMLLSLKKINDDMYLPKRATVLPYEEHLLNQMSVVDEMRPKSSMSLSLQLSNIHRTKNTSNSLVNIGALSNSYIRDGSERVVPPTTVLQQIQVKGSVTSVAFSKDGFTMAFGLSSGFEYVIQLRNTLAPEIPIVGIFRGHVGHIHHVAFINDGQMLLSCSSDKTAKIWRLESPFSFPGDSDDESTGCLCTLPHDFPVYDGIFFQEHIITCGYDTRLFVWRYYHDSDGTSVDSSSHRDFLGDSGNLGENFLGSSLKTAIPKLSFDTESSVCELVHVASDNDRAIFRSLCASELNRIWSVDALGNVVVWRAMYAKIKDGKPTWQMSLRHRFNCPGATRIEICGNSALVICGKLPICYLFDTSTCRLIHEINLHQRPYVTALTLLPDGEAVVAGTGDGKLLSWECNTGSLCTPKTGYEKTQVSFSVDNLTWSKAQQLCVLLGTKMNAEKSISDAHPRFTMVALIGTPRTDESVILRSDNRAADYFRARFGGELTARRSGRTGLGDSRASFRLYADKTLRPRKAELPPRETLSGDRTSRMDQIVSMWKTLVGQHRHVNPDKSDVAPHDPTAIYIADDE</sequence>
<feature type="region of interest" description="Disordered" evidence="2">
    <location>
        <begin position="1"/>
        <end position="69"/>
    </location>
</feature>
<dbReference type="SUPFAM" id="SSF50978">
    <property type="entry name" value="WD40 repeat-like"/>
    <property type="match status" value="1"/>
</dbReference>
<dbReference type="Gene3D" id="2.130.10.10">
    <property type="entry name" value="YVTN repeat-like/Quinoprotein amine dehydrogenase"/>
    <property type="match status" value="2"/>
</dbReference>
<reference evidence="3 4" key="1">
    <citation type="submission" date="2017-03" db="EMBL/GenBank/DDBJ databases">
        <title>An alternative strategy for trypanosome survival in the mammalian bloodstream revealed through genome and transcriptome analysis of the ubiquitous bovine parasite Trypanosoma (Megatrypanum) theileri.</title>
        <authorList>
            <person name="Kelly S."/>
            <person name="Ivens A."/>
            <person name="Mott A."/>
            <person name="O'Neill E."/>
            <person name="Emms D."/>
            <person name="Macleod O."/>
            <person name="Voorheis P."/>
            <person name="Matthews J."/>
            <person name="Matthews K."/>
            <person name="Carrington M."/>
        </authorList>
    </citation>
    <scope>NUCLEOTIDE SEQUENCE [LARGE SCALE GENOMIC DNA]</scope>
    <source>
        <strain evidence="3">Edinburgh</strain>
    </source>
</reference>
<dbReference type="PROSITE" id="PS50294">
    <property type="entry name" value="WD_REPEATS_REGION"/>
    <property type="match status" value="1"/>
</dbReference>
<dbReference type="Proteomes" id="UP000192257">
    <property type="component" value="Unassembled WGS sequence"/>
</dbReference>
<keyword evidence="4" id="KW-1185">Reference proteome</keyword>
<organism evidence="3 4">
    <name type="scientific">Trypanosoma theileri</name>
    <dbReference type="NCBI Taxonomy" id="67003"/>
    <lineage>
        <taxon>Eukaryota</taxon>
        <taxon>Discoba</taxon>
        <taxon>Euglenozoa</taxon>
        <taxon>Kinetoplastea</taxon>
        <taxon>Metakinetoplastina</taxon>
        <taxon>Trypanosomatida</taxon>
        <taxon>Trypanosomatidae</taxon>
        <taxon>Trypanosoma</taxon>
    </lineage>
</organism>
<feature type="region of interest" description="Disordered" evidence="2">
    <location>
        <begin position="403"/>
        <end position="423"/>
    </location>
</feature>
<dbReference type="GeneID" id="39986124"/>
<dbReference type="OrthoDB" id="400at2759"/>
<feature type="repeat" description="WD" evidence="1">
    <location>
        <begin position="584"/>
        <end position="619"/>
    </location>
</feature>